<evidence type="ECO:0000256" key="3">
    <source>
        <dbReference type="ARBA" id="ARBA00022782"/>
    </source>
</evidence>
<keyword evidence="11" id="KW-1185">Reference proteome</keyword>
<evidence type="ECO:0000256" key="8">
    <source>
        <dbReference type="ARBA" id="ARBA00037382"/>
    </source>
</evidence>
<dbReference type="Gene3D" id="3.30.710.10">
    <property type="entry name" value="Potassium Channel Kv1.1, Chain A"/>
    <property type="match status" value="1"/>
</dbReference>
<evidence type="ECO:0000256" key="4">
    <source>
        <dbReference type="ARBA" id="ARBA00022902"/>
    </source>
</evidence>
<feature type="domain" description="BTB" evidence="9">
    <location>
        <begin position="33"/>
        <end position="134"/>
    </location>
</feature>
<keyword evidence="5" id="KW-0805">Transcription regulation</keyword>
<comment type="subcellular location">
    <subcellularLocation>
        <location evidence="1">Nucleus</location>
    </subcellularLocation>
</comment>
<reference evidence="10 11" key="1">
    <citation type="submission" date="2015-07" db="EMBL/GenBank/DDBJ databases">
        <title>The genome of Melipona quadrifasciata.</title>
        <authorList>
            <person name="Pan H."/>
            <person name="Kapheim K."/>
        </authorList>
    </citation>
    <scope>NUCLEOTIDE SEQUENCE [LARGE SCALE GENOMIC DNA]</scope>
    <source>
        <strain evidence="10">0111107301</strain>
        <tissue evidence="10">Whole body</tissue>
    </source>
</reference>
<dbReference type="GO" id="GO:0005634">
    <property type="term" value="C:nucleus"/>
    <property type="evidence" value="ECO:0007669"/>
    <property type="project" value="UniProtKB-SubCell"/>
</dbReference>
<sequence length="810" mass="92547">MVERAKRCVLQWADHARYISEKFSRLLARQALVDVTLVCEEQKLRVHKLVLASNSTYFEKALYIGISLFVCKHLKKPYLMDILFTTYEEHLLNIKEILQQDLGQEPVIFLKDLNFEILKAMVEFMYCGETTIPYQLLSPLLTATKTFKVKELTTVVDTMMNSNVGRFEFNTNMDKEVTKSEIISDTCNNIDYIDVKCNELVNDECFVLCNKSNSDVNSSENQFLEGNAISDPPKQELEHMLYEESQDFETNAEQTNTLFSVGNSTKLVGNENSIVLTSGKTKEVSNRYSKNRMINSDTLCTNTELKPILYEQCCDFSDIDECEESSMSLSQSCLQQIEEDFVQCKFEGSTDVPNKVGKCVKVYTHKRRKSVDELKIKLTDMNNVIQNPPSTDCIDLLDEPSTNDIPVTLLTSLDMESAEYIISLSTENIQSIVGTTGTAYDNINKIELNTENTETSNYTKPILRRSLRLNQQETEEAMNNNESIKDPHEKEKHLKKSNFSNKTELCIKKKRKIKDTDRKVAERGINNVMQPIKKTFNNSRKSNEKLIVKKNNKCTLSNKEKDEQTIKATNKLKCDISETTEIDSIFTLSKLNTIEHINRALWGDMSDFAEDYENKINLLECTPNTEIPFAVGLLPLRTALEKMQATPDYQPRKTRSSVAPIRQDINYLKRKNCTSLSKVVDSKKQNTCINNDPKENAKAVCHIQIRTAPPQYVRNRKKYLSTDVNALEPPAISGEPSVESIGPRPESNRRWVGSSVRWWLCPTGDRPWSVRHIPGLKARLRLVVATQEGVVIRVRSYERIFADNGEADRA</sequence>
<accession>A0A0M9ADM6</accession>
<dbReference type="InterPro" id="IPR011333">
    <property type="entry name" value="SKP1/BTB/POZ_sf"/>
</dbReference>
<evidence type="ECO:0000256" key="6">
    <source>
        <dbReference type="ARBA" id="ARBA00023163"/>
    </source>
</evidence>
<dbReference type="SMART" id="SM00225">
    <property type="entry name" value="BTB"/>
    <property type="match status" value="1"/>
</dbReference>
<dbReference type="PANTHER" id="PTHR23110:SF111">
    <property type="entry name" value="LONGITUDINALS LACKING PROTEIN, ISOFORMS F_I_K_T"/>
    <property type="match status" value="1"/>
</dbReference>
<dbReference type="STRING" id="166423.A0A0M9ADM6"/>
<dbReference type="PANTHER" id="PTHR23110">
    <property type="entry name" value="BTB DOMAIN TRANSCRIPTION FACTOR"/>
    <property type="match status" value="1"/>
</dbReference>
<dbReference type="GO" id="GO:0048813">
    <property type="term" value="P:dendrite morphogenesis"/>
    <property type="evidence" value="ECO:0007669"/>
    <property type="project" value="UniProtKB-ARBA"/>
</dbReference>
<dbReference type="GO" id="GO:0006357">
    <property type="term" value="P:regulation of transcription by RNA polymerase II"/>
    <property type="evidence" value="ECO:0007669"/>
    <property type="project" value="TreeGrafter"/>
</dbReference>
<evidence type="ECO:0000313" key="11">
    <source>
        <dbReference type="Proteomes" id="UP000053105"/>
    </source>
</evidence>
<dbReference type="GO" id="GO:0045476">
    <property type="term" value="P:nurse cell apoptotic process"/>
    <property type="evidence" value="ECO:0007669"/>
    <property type="project" value="UniProtKB-ARBA"/>
</dbReference>
<evidence type="ECO:0000256" key="7">
    <source>
        <dbReference type="ARBA" id="ARBA00023242"/>
    </source>
</evidence>
<dbReference type="GO" id="GO:0007464">
    <property type="term" value="P:R3/R4 cell fate commitment"/>
    <property type="evidence" value="ECO:0007669"/>
    <property type="project" value="UniProtKB-ARBA"/>
</dbReference>
<gene>
    <name evidence="10" type="ORF">WN51_03451</name>
</gene>
<dbReference type="AlphaFoldDB" id="A0A0M9ADM6"/>
<keyword evidence="6" id="KW-0804">Transcription</keyword>
<dbReference type="GO" id="GO:0007526">
    <property type="term" value="P:larval somatic muscle development"/>
    <property type="evidence" value="ECO:0007669"/>
    <property type="project" value="UniProtKB-ARBA"/>
</dbReference>
<dbReference type="Proteomes" id="UP000053105">
    <property type="component" value="Unassembled WGS sequence"/>
</dbReference>
<evidence type="ECO:0000256" key="1">
    <source>
        <dbReference type="ARBA" id="ARBA00004123"/>
    </source>
</evidence>
<protein>
    <submittedName>
        <fullName evidence="10">Protein TKR</fullName>
    </submittedName>
</protein>
<comment type="function">
    <text evidence="8">Putative transcription factor required for axon growth and guidance in the central and peripheral nervous systems. Repels CNS axons away from the midline by promoting the expression of the midline repellent sli and its receptor robo.</text>
</comment>
<dbReference type="OrthoDB" id="6678352at2759"/>
<organism evidence="10 11">
    <name type="scientific">Melipona quadrifasciata</name>
    <dbReference type="NCBI Taxonomy" id="166423"/>
    <lineage>
        <taxon>Eukaryota</taxon>
        <taxon>Metazoa</taxon>
        <taxon>Ecdysozoa</taxon>
        <taxon>Arthropoda</taxon>
        <taxon>Hexapoda</taxon>
        <taxon>Insecta</taxon>
        <taxon>Pterygota</taxon>
        <taxon>Neoptera</taxon>
        <taxon>Endopterygota</taxon>
        <taxon>Hymenoptera</taxon>
        <taxon>Apocrita</taxon>
        <taxon>Aculeata</taxon>
        <taxon>Apoidea</taxon>
        <taxon>Anthophila</taxon>
        <taxon>Apidae</taxon>
        <taxon>Melipona</taxon>
    </lineage>
</organism>
<proteinExistence type="predicted"/>
<evidence type="ECO:0000256" key="5">
    <source>
        <dbReference type="ARBA" id="ARBA00023015"/>
    </source>
</evidence>
<dbReference type="SUPFAM" id="SSF54695">
    <property type="entry name" value="POZ domain"/>
    <property type="match status" value="1"/>
</dbReference>
<dbReference type="GO" id="GO:0035167">
    <property type="term" value="P:larval lymph gland hemopoiesis"/>
    <property type="evidence" value="ECO:0007669"/>
    <property type="project" value="UniProtKB-ARBA"/>
</dbReference>
<dbReference type="InterPro" id="IPR051095">
    <property type="entry name" value="Dros_DevTransReg"/>
</dbReference>
<evidence type="ECO:0000256" key="2">
    <source>
        <dbReference type="ARBA" id="ARBA00022473"/>
    </source>
</evidence>
<keyword evidence="4" id="KW-0524">Neurogenesis</keyword>
<evidence type="ECO:0000259" key="9">
    <source>
        <dbReference type="PROSITE" id="PS50097"/>
    </source>
</evidence>
<evidence type="ECO:0000313" key="10">
    <source>
        <dbReference type="EMBL" id="KOX81163.1"/>
    </source>
</evidence>
<dbReference type="GO" id="GO:0045467">
    <property type="term" value="P:R7 cell development"/>
    <property type="evidence" value="ECO:0007669"/>
    <property type="project" value="UniProtKB-ARBA"/>
</dbReference>
<dbReference type="GO" id="GO:0016199">
    <property type="term" value="P:axon midline choice point recognition"/>
    <property type="evidence" value="ECO:0007669"/>
    <property type="project" value="UniProtKB-ARBA"/>
</dbReference>
<name>A0A0M9ADM6_9HYME</name>
<dbReference type="Pfam" id="PF00651">
    <property type="entry name" value="BTB"/>
    <property type="match status" value="2"/>
</dbReference>
<dbReference type="GO" id="GO:0008406">
    <property type="term" value="P:gonad development"/>
    <property type="evidence" value="ECO:0007669"/>
    <property type="project" value="UniProtKB-ARBA"/>
</dbReference>
<dbReference type="PROSITE" id="PS50097">
    <property type="entry name" value="BTB"/>
    <property type="match status" value="1"/>
</dbReference>
<keyword evidence="7" id="KW-0539">Nucleus</keyword>
<keyword evidence="2" id="KW-0217">Developmental protein</keyword>
<keyword evidence="3" id="KW-0221">Differentiation</keyword>
<dbReference type="InterPro" id="IPR000210">
    <property type="entry name" value="BTB/POZ_dom"/>
</dbReference>
<dbReference type="EMBL" id="KQ435691">
    <property type="protein sequence ID" value="KOX81163.1"/>
    <property type="molecule type" value="Genomic_DNA"/>
</dbReference>